<feature type="signal peptide" evidence="3">
    <location>
        <begin position="1"/>
        <end position="18"/>
    </location>
</feature>
<name>A0A6A7A758_9PLEO</name>
<evidence type="ECO:0000256" key="3">
    <source>
        <dbReference type="SAM" id="SignalP"/>
    </source>
</evidence>
<feature type="region of interest" description="Disordered" evidence="1">
    <location>
        <begin position="480"/>
        <end position="509"/>
    </location>
</feature>
<keyword evidence="2" id="KW-0812">Transmembrane</keyword>
<feature type="compositionally biased region" description="Low complexity" evidence="1">
    <location>
        <begin position="366"/>
        <end position="382"/>
    </location>
</feature>
<feature type="region of interest" description="Disordered" evidence="1">
    <location>
        <begin position="183"/>
        <end position="308"/>
    </location>
</feature>
<feature type="region of interest" description="Disordered" evidence="1">
    <location>
        <begin position="1002"/>
        <end position="1049"/>
    </location>
</feature>
<feature type="transmembrane region" description="Helical" evidence="2">
    <location>
        <begin position="1083"/>
        <end position="1103"/>
    </location>
</feature>
<feature type="compositionally biased region" description="Basic and acidic residues" evidence="1">
    <location>
        <begin position="1030"/>
        <end position="1047"/>
    </location>
</feature>
<organism evidence="4 5">
    <name type="scientific">Ophiobolus disseminans</name>
    <dbReference type="NCBI Taxonomy" id="1469910"/>
    <lineage>
        <taxon>Eukaryota</taxon>
        <taxon>Fungi</taxon>
        <taxon>Dikarya</taxon>
        <taxon>Ascomycota</taxon>
        <taxon>Pezizomycotina</taxon>
        <taxon>Dothideomycetes</taxon>
        <taxon>Pleosporomycetidae</taxon>
        <taxon>Pleosporales</taxon>
        <taxon>Pleosporineae</taxon>
        <taxon>Phaeosphaeriaceae</taxon>
        <taxon>Ophiobolus</taxon>
    </lineage>
</organism>
<feature type="compositionally biased region" description="Low complexity" evidence="1">
    <location>
        <begin position="227"/>
        <end position="245"/>
    </location>
</feature>
<keyword evidence="3" id="KW-0732">Signal</keyword>
<evidence type="ECO:0000313" key="5">
    <source>
        <dbReference type="Proteomes" id="UP000799424"/>
    </source>
</evidence>
<gene>
    <name evidence="4" type="ORF">CC86DRAFT_436669</name>
</gene>
<keyword evidence="2" id="KW-1133">Transmembrane helix</keyword>
<proteinExistence type="predicted"/>
<feature type="region of interest" description="Disordered" evidence="1">
    <location>
        <begin position="1214"/>
        <end position="1256"/>
    </location>
</feature>
<feature type="compositionally biased region" description="Low complexity" evidence="1">
    <location>
        <begin position="190"/>
        <end position="217"/>
    </location>
</feature>
<feature type="compositionally biased region" description="Low complexity" evidence="1">
    <location>
        <begin position="276"/>
        <end position="303"/>
    </location>
</feature>
<feature type="compositionally biased region" description="Acidic residues" evidence="1">
    <location>
        <begin position="1013"/>
        <end position="1024"/>
    </location>
</feature>
<feature type="compositionally biased region" description="Low complexity" evidence="1">
    <location>
        <begin position="480"/>
        <end position="505"/>
    </location>
</feature>
<feature type="compositionally biased region" description="Pro residues" evidence="1">
    <location>
        <begin position="627"/>
        <end position="638"/>
    </location>
</feature>
<evidence type="ECO:0000256" key="2">
    <source>
        <dbReference type="SAM" id="Phobius"/>
    </source>
</evidence>
<dbReference type="OrthoDB" id="3801039at2759"/>
<reference evidence="4" key="1">
    <citation type="journal article" date="2020" name="Stud. Mycol.">
        <title>101 Dothideomycetes genomes: a test case for predicting lifestyles and emergence of pathogens.</title>
        <authorList>
            <person name="Haridas S."/>
            <person name="Albert R."/>
            <person name="Binder M."/>
            <person name="Bloem J."/>
            <person name="Labutti K."/>
            <person name="Salamov A."/>
            <person name="Andreopoulos B."/>
            <person name="Baker S."/>
            <person name="Barry K."/>
            <person name="Bills G."/>
            <person name="Bluhm B."/>
            <person name="Cannon C."/>
            <person name="Castanera R."/>
            <person name="Culley D."/>
            <person name="Daum C."/>
            <person name="Ezra D."/>
            <person name="Gonzalez J."/>
            <person name="Henrissat B."/>
            <person name="Kuo A."/>
            <person name="Liang C."/>
            <person name="Lipzen A."/>
            <person name="Lutzoni F."/>
            <person name="Magnuson J."/>
            <person name="Mondo S."/>
            <person name="Nolan M."/>
            <person name="Ohm R."/>
            <person name="Pangilinan J."/>
            <person name="Park H.-J."/>
            <person name="Ramirez L."/>
            <person name="Alfaro M."/>
            <person name="Sun H."/>
            <person name="Tritt A."/>
            <person name="Yoshinaga Y."/>
            <person name="Zwiers L.-H."/>
            <person name="Turgeon B."/>
            <person name="Goodwin S."/>
            <person name="Spatafora J."/>
            <person name="Crous P."/>
            <person name="Grigoriev I."/>
        </authorList>
    </citation>
    <scope>NUCLEOTIDE SEQUENCE</scope>
    <source>
        <strain evidence="4">CBS 113818</strain>
    </source>
</reference>
<evidence type="ECO:0000313" key="4">
    <source>
        <dbReference type="EMBL" id="KAF2829016.1"/>
    </source>
</evidence>
<feature type="compositionally biased region" description="Low complexity" evidence="1">
    <location>
        <begin position="252"/>
        <end position="268"/>
    </location>
</feature>
<dbReference type="Proteomes" id="UP000799424">
    <property type="component" value="Unassembled WGS sequence"/>
</dbReference>
<dbReference type="EMBL" id="MU006221">
    <property type="protein sequence ID" value="KAF2829016.1"/>
    <property type="molecule type" value="Genomic_DNA"/>
</dbReference>
<feature type="region of interest" description="Disordered" evidence="1">
    <location>
        <begin position="365"/>
        <end position="407"/>
    </location>
</feature>
<feature type="chain" id="PRO_5025332387" description="Granulins domain-containing protein" evidence="3">
    <location>
        <begin position="19"/>
        <end position="1270"/>
    </location>
</feature>
<keyword evidence="2" id="KW-0472">Membrane</keyword>
<sequence length="1270" mass="132811">MRVYHSLLLSTVAATTFQTSINEPVSNSTITFPPTTNLIISTLSWGFLDLLTTAIPKAVPEDSTTSPVSLSTMTPRFFLRPFGRSLRERSPNVGLHKNAPENVDNVLRQASPRICEPGHATCGAFDYCFSSKDWRCCNYDDKSIFPCPRNMQCVAQGTPGRYTIGCEGMDGVTTPLADEDLARASAKPTSSMSAKVPSPSSTLLTTTASPSPALSTPKVSSPPTMPSLTRASSSTTTKASSTPVSLTTATNASPIPVTSSTTTTASPTPIIPPTPTKASPTPVAPSTHTTTAASPTVPSTRTPKPTCAPGEHHCGKVGCYNSRNFECCGAGKALCKRPLRCEALEGNAHVKYKCVEAADQCAKSPSQNSTAASTGTSTQAQTLRARTSNGGPQDDPSEIDDGPVTTPPKVGPGCSYMISQKCCSSIQVHFMCPNNNDCAAEGKPGKYTYGCKGSDGVMDQMGLVEPDPRWPDRVLQLPSFSTVTPAPTPSSTTVSSSSTTASSSPSPTPSCPLGEYPCGNMACHNPRQYECCGAGVVLCERPFTCAALEGNANAQYKCIEPVGTPTPTTSMAPRVTDLSKPLTRLYQPSSPASRLTIPWLVSTFAKLVLAPKPHQPFPSALTNTNVPGPPPPPNPPCPEGQDRCGTHGCLSTKSWKCCDAEGYPCPINHTCETHGLPNPIPIYGCRMPNGPFVPFDKAAPVAVTGSTTTGLVTTSSASSTLTLAMASAVVVPVTTSPPVISAPLMTSSTASAASTTSSSAASAAPEGSTAQSTSTVAEKAGPSIVMWQPKRSTAKTLSVPKLFLGLLSVRIVAAQMLPRSDPAAVVSSTLQLSAPSTPTPTAKTCPQGQKLCGAFICFDPAKHVCCPTKANIYATDEQCAAGVNNKKEMIYACAPAGITDGFDTRIHTTDLSTVTATLVPSTPVAKVVASPTSHAGGAAPKSGGGRLVVPSMFKNLVLVVQGVRAVARPVPVPFGEKGDCCGDICCAPGKVCARSSTGPKCWPQAGRIKGRDEDQETDETDEDAPVTLKTESEHATTDDDINDDKSRPVQKVAVSAGAAAVAGAAAGANGSKKKSMGAARPSFPTILYFFLLLIPFFTLIGWAKTTPTTYYQAITNGGVPQLAPERATSLFKRWSCHEPKRKCGEEGCFLPATHQCCQAPDGKYGMCESSKGEVCCGSMCCASGTECRAAQTDYLCVPKGLRALRERTDEDLDKVTGEMLERRKARRGGNGSKGGRNKDKKKKIPHGDDGGGGDVESAARKQFPLLIIFR</sequence>
<accession>A0A6A7A758</accession>
<feature type="region of interest" description="Disordered" evidence="1">
    <location>
        <begin position="621"/>
        <end position="643"/>
    </location>
</feature>
<protein>
    <recommendedName>
        <fullName evidence="6">Granulins domain-containing protein</fullName>
    </recommendedName>
</protein>
<dbReference type="AlphaFoldDB" id="A0A6A7A758"/>
<evidence type="ECO:0008006" key="6">
    <source>
        <dbReference type="Google" id="ProtNLM"/>
    </source>
</evidence>
<keyword evidence="5" id="KW-1185">Reference proteome</keyword>
<evidence type="ECO:0000256" key="1">
    <source>
        <dbReference type="SAM" id="MobiDB-lite"/>
    </source>
</evidence>